<feature type="compositionally biased region" description="Polar residues" evidence="1">
    <location>
        <begin position="733"/>
        <end position="742"/>
    </location>
</feature>
<dbReference type="InterPro" id="IPR028103">
    <property type="entry name" value="Spatacsin"/>
</dbReference>
<feature type="region of interest" description="Disordered" evidence="1">
    <location>
        <begin position="1238"/>
        <end position="1267"/>
    </location>
</feature>
<dbReference type="PANTHER" id="PTHR13650:SF0">
    <property type="entry name" value="SPATACSIN"/>
    <property type="match status" value="1"/>
</dbReference>
<evidence type="ECO:0000313" key="4">
    <source>
        <dbReference type="RefSeq" id="XP_011304834.1"/>
    </source>
</evidence>
<sequence>MDVVGGIPVECLTPGELAGVWSGWTSMGDREVVREASAKGNHINLAFKFLGYRRHWTVAEAQKYFYSEVEVWIGELLVKKQIHRASHILQKVGKNPIVYITDICIKSRDPELRDYLANHVLKNKGFSEEQIDAWETIKCIKKYETIQLSRDTLDGHSIEKISIEEMLNLPQNVKTPLLTELYFHTYETCLAKNLKSSTVWDYLLTEDNIELLMKWIDRKFGEELQEVKSDLIEVFDGLEISMEMIERIEQSNISFPFKELLLNHLCKYGIFINRERNVMALTLARFFSAEVTPENFNRILSKSSCNLDTNEFSRKRHSILFYQNEENSDESLYVQDQELLRSLRRLNEFQDSFKELITGICRTIHKISDEPQEYLKNQPLLTFYLVLLKYLESKTRGENAEECPIFEELLTTQTSIIIDDIEISPEMMADLLQKIPYVKNCLENKRKENDITMYHLLDGYKNLNIRELFRWRFENEQMPNFANASLIEKYGHKETLTYKYYLKEARPSMAAYVLLNPEGKQANLSSKMKSKISFQAHEFALKNLDSPEIISTCICFIEFLGIDSECLRLHATAADYIQSKLNISINDLLESVAYQNAKDLGILLNHLEESFAVEFPSVSMDNVIEFVESLKAWEFIVRFARVHNVQPPTSFLKYLAKRNYWFEFAFIGNIFRYQLDQILENAGFFEDLTIREHLMICLNNSHLTLVTNSGHQKPKSSRQNQRKHSHYLPNPSPLISLQSSPESPLKNDPFLTSHHQPSFDQDLWLTILKCHQSQDPPGALLREAKETSSSVMIILAACYEPSSMASYCYSWLVVSIENKDLLNDYSDCLNDQIWPIRRISELFRKLVSLGYTDTLSKGFEIFLPENPIHLFFKFLLQCTKFYEFEESQKILVDFINTCSSLNSNKTIDWNDSDISYLNNEYWIATVCIECIISSLNSSFLSIHLQQKFLSLLVDCNFNEEVHIDEPDFQSLLEIITILSKTTVKIHFDQIKLSEEEFTLTQEIERCIRQLVEIEDFQSALELSKIAHLPCSSIILEQYRNEFKKRLLSATSKSDSALWNKCAHDIRKYEVCFEDAAAFFIEHAEKVESYTEMYEILELALKTLKPISTDQQTIDTVEMAMWKACILAGPAAIEILREKKHFNKLKTELLSGISNLRVSCSLNDESEEEAINALINRFLNVDDLETALRISRIFNYKHKNLQILMLCLSLAEGELSPSQLSPQHQLLLDDSNVKKISQTSTLTNRGPQRRLSASSSSPLNSSIDDNDTNSTTDHQFDCLSLLEKLVKNLEHGRDVGSKVLVLYKLSIYLKRSYRTLLMSRDPMELLYEITNINRANKFALMREVVTAYRIKNTEITKFWAGELVLHLTKQMEENLDESMLMWGYPLHVTFTLSTVLCDDSSSLGWELLKGASMRLGQSLGAQRDVNILKIVVELLIRAHHCFTASCCMEGIASVLRKCQQFSNTLQSLKLWSLLVRLMTGVGRFTEMNYILQILRENDQFEFLLGIGTDKVPGLKIALLEFCKKQYPVDKELFILVSHHFRLYNEIAVMWENEAKGIIRELIRDTRRENIRTLMLNQSVKFTRNDGTERKLQCAMTNYTHATEYYVRDNKLNLANQCCHQAQLVALQISLLSAVAQGQQAPCLLNLTTEEINRSICQTLTFPQALILVQSYAHNADWSSAIYQHVIIHGEGKYLKDFLASKRLTNAIAQDCVYRYRTEKVITKQMTLNMQSLIVELNDIEAKYVLASQLGFKEIVEGLLANDTTGSYLKDTVWKQGFNPQEFIGEKFRG</sequence>
<dbReference type="GO" id="GO:0048489">
    <property type="term" value="P:synaptic vesicle transport"/>
    <property type="evidence" value="ECO:0007669"/>
    <property type="project" value="TreeGrafter"/>
</dbReference>
<evidence type="ECO:0000259" key="2">
    <source>
        <dbReference type="Pfam" id="PF14649"/>
    </source>
</evidence>
<feature type="region of interest" description="Disordered" evidence="1">
    <location>
        <begin position="732"/>
        <end position="751"/>
    </location>
</feature>
<feature type="compositionally biased region" description="Low complexity" evidence="1">
    <location>
        <begin position="1251"/>
        <end position="1267"/>
    </location>
</feature>
<evidence type="ECO:0000313" key="3">
    <source>
        <dbReference type="Proteomes" id="UP000694866"/>
    </source>
</evidence>
<dbReference type="GO" id="GO:0008088">
    <property type="term" value="P:axo-dendritic transport"/>
    <property type="evidence" value="ECO:0007669"/>
    <property type="project" value="TreeGrafter"/>
</dbReference>
<name>A0A9R1T7K5_9HYME</name>
<dbReference type="GeneID" id="105267582"/>
<dbReference type="KEGG" id="fas:105267582"/>
<evidence type="ECO:0000256" key="1">
    <source>
        <dbReference type="SAM" id="MobiDB-lite"/>
    </source>
</evidence>
<dbReference type="OrthoDB" id="2018754at2759"/>
<reference evidence="4" key="1">
    <citation type="submission" date="2025-08" db="UniProtKB">
        <authorList>
            <consortium name="RefSeq"/>
        </authorList>
    </citation>
    <scope>IDENTIFICATION</scope>
    <source>
        <strain evidence="4">USDA-PBARC FA_bdor</strain>
        <tissue evidence="4">Whole organism</tissue>
    </source>
</reference>
<keyword evidence="3" id="KW-1185">Reference proteome</keyword>
<proteinExistence type="predicted"/>
<dbReference type="GO" id="GO:0007268">
    <property type="term" value="P:chemical synaptic transmission"/>
    <property type="evidence" value="ECO:0007669"/>
    <property type="project" value="TreeGrafter"/>
</dbReference>
<protein>
    <submittedName>
        <fullName evidence="4">Spatacsin</fullName>
    </submittedName>
</protein>
<dbReference type="PANTHER" id="PTHR13650">
    <property type="entry name" value="SPATACSIN"/>
    <property type="match status" value="1"/>
</dbReference>
<dbReference type="GO" id="GO:0030424">
    <property type="term" value="C:axon"/>
    <property type="evidence" value="ECO:0007669"/>
    <property type="project" value="TreeGrafter"/>
</dbReference>
<dbReference type="GO" id="GO:0030425">
    <property type="term" value="C:dendrite"/>
    <property type="evidence" value="ECO:0007669"/>
    <property type="project" value="TreeGrafter"/>
</dbReference>
<dbReference type="CTD" id="80208"/>
<organism evidence="3 4">
    <name type="scientific">Fopius arisanus</name>
    <dbReference type="NCBI Taxonomy" id="64838"/>
    <lineage>
        <taxon>Eukaryota</taxon>
        <taxon>Metazoa</taxon>
        <taxon>Ecdysozoa</taxon>
        <taxon>Arthropoda</taxon>
        <taxon>Hexapoda</taxon>
        <taxon>Insecta</taxon>
        <taxon>Pterygota</taxon>
        <taxon>Neoptera</taxon>
        <taxon>Endopterygota</taxon>
        <taxon>Hymenoptera</taxon>
        <taxon>Apocrita</taxon>
        <taxon>Ichneumonoidea</taxon>
        <taxon>Braconidae</taxon>
        <taxon>Opiinae</taxon>
        <taxon>Fopius</taxon>
    </lineage>
</organism>
<dbReference type="RefSeq" id="XP_011304834.1">
    <property type="nucleotide sequence ID" value="XM_011306532.1"/>
</dbReference>
<feature type="domain" description="Spatacsin C-terminal" evidence="2">
    <location>
        <begin position="1402"/>
        <end position="1715"/>
    </location>
</feature>
<dbReference type="GO" id="GO:0045202">
    <property type="term" value="C:synapse"/>
    <property type="evidence" value="ECO:0007669"/>
    <property type="project" value="TreeGrafter"/>
</dbReference>
<dbReference type="Pfam" id="PF14649">
    <property type="entry name" value="Spatacsin_C"/>
    <property type="match status" value="1"/>
</dbReference>
<dbReference type="GO" id="GO:0007409">
    <property type="term" value="P:axonogenesis"/>
    <property type="evidence" value="ECO:0007669"/>
    <property type="project" value="TreeGrafter"/>
</dbReference>
<accession>A0A9R1T7K5</accession>
<dbReference type="GO" id="GO:0005737">
    <property type="term" value="C:cytoplasm"/>
    <property type="evidence" value="ECO:0007669"/>
    <property type="project" value="TreeGrafter"/>
</dbReference>
<dbReference type="InterPro" id="IPR028107">
    <property type="entry name" value="Spatacsin_C_dom"/>
</dbReference>
<dbReference type="Proteomes" id="UP000694866">
    <property type="component" value="Unplaced"/>
</dbReference>
<gene>
    <name evidence="4" type="primary">LOC105267582</name>
</gene>